<organism evidence="2 3">
    <name type="scientific">Gracilariopsis chorda</name>
    <dbReference type="NCBI Taxonomy" id="448386"/>
    <lineage>
        <taxon>Eukaryota</taxon>
        <taxon>Rhodophyta</taxon>
        <taxon>Florideophyceae</taxon>
        <taxon>Rhodymeniophycidae</taxon>
        <taxon>Gracilariales</taxon>
        <taxon>Gracilariaceae</taxon>
        <taxon>Gracilariopsis</taxon>
    </lineage>
</organism>
<dbReference type="Proteomes" id="UP000247409">
    <property type="component" value="Unassembled WGS sequence"/>
</dbReference>
<keyword evidence="1" id="KW-0812">Transmembrane</keyword>
<evidence type="ECO:0000313" key="3">
    <source>
        <dbReference type="Proteomes" id="UP000247409"/>
    </source>
</evidence>
<reference evidence="2 3" key="1">
    <citation type="journal article" date="2018" name="Mol. Biol. Evol.">
        <title>Analysis of the draft genome of the red seaweed Gracilariopsis chorda provides insights into genome size evolution in Rhodophyta.</title>
        <authorList>
            <person name="Lee J."/>
            <person name="Yang E.C."/>
            <person name="Graf L."/>
            <person name="Yang J.H."/>
            <person name="Qiu H."/>
            <person name="Zel Zion U."/>
            <person name="Chan C.X."/>
            <person name="Stephens T.G."/>
            <person name="Weber A.P.M."/>
            <person name="Boo G.H."/>
            <person name="Boo S.M."/>
            <person name="Kim K.M."/>
            <person name="Shin Y."/>
            <person name="Jung M."/>
            <person name="Lee S.J."/>
            <person name="Yim H.S."/>
            <person name="Lee J.H."/>
            <person name="Bhattacharya D."/>
            <person name="Yoon H.S."/>
        </authorList>
    </citation>
    <scope>NUCLEOTIDE SEQUENCE [LARGE SCALE GENOMIC DNA]</scope>
    <source>
        <strain evidence="2 3">SKKU-2015</strain>
        <tissue evidence="2">Whole body</tissue>
    </source>
</reference>
<feature type="transmembrane region" description="Helical" evidence="1">
    <location>
        <begin position="153"/>
        <end position="177"/>
    </location>
</feature>
<sequence>MVFFPSEFIPEYRPAKKYSVLSSNGWWMNRWPLLGWLETFVKVAAWIAVPYIPAQRTERIPSLSPQVAVELSIMLLASVLLAVAIIDRLVYREILSMIFVFPNNWAHWSVTMALYQHGRDGINGKYFRIFCWLMLTGDIVKLLFFAVHDFSRIGVAIYVFYVLTALFAAMYGAILVLDYGYGTPWALSAAKALSLQTFFERLRR</sequence>
<gene>
    <name evidence="2" type="ORF">BWQ96_03682</name>
</gene>
<dbReference type="AlphaFoldDB" id="A0A2V3IWM8"/>
<proteinExistence type="predicted"/>
<protein>
    <submittedName>
        <fullName evidence="2">Uncharacterized protein</fullName>
    </submittedName>
</protein>
<evidence type="ECO:0000256" key="1">
    <source>
        <dbReference type="SAM" id="Phobius"/>
    </source>
</evidence>
<feature type="transmembrane region" description="Helical" evidence="1">
    <location>
        <begin position="33"/>
        <end position="52"/>
    </location>
</feature>
<evidence type="ECO:0000313" key="2">
    <source>
        <dbReference type="EMBL" id="PXF46554.1"/>
    </source>
</evidence>
<keyword evidence="1" id="KW-1133">Transmembrane helix</keyword>
<accession>A0A2V3IWM8</accession>
<feature type="transmembrane region" description="Helical" evidence="1">
    <location>
        <begin position="73"/>
        <end position="91"/>
    </location>
</feature>
<name>A0A2V3IWM8_9FLOR</name>
<dbReference type="OrthoDB" id="953at2759"/>
<feature type="transmembrane region" description="Helical" evidence="1">
    <location>
        <begin position="127"/>
        <end position="147"/>
    </location>
</feature>
<keyword evidence="1" id="KW-0472">Membrane</keyword>
<dbReference type="EMBL" id="NBIV01000036">
    <property type="protein sequence ID" value="PXF46554.1"/>
    <property type="molecule type" value="Genomic_DNA"/>
</dbReference>
<comment type="caution">
    <text evidence="2">The sequence shown here is derived from an EMBL/GenBank/DDBJ whole genome shotgun (WGS) entry which is preliminary data.</text>
</comment>
<keyword evidence="3" id="KW-1185">Reference proteome</keyword>